<organism evidence="1 2">
    <name type="scientific">Microbacterium schleiferi</name>
    <dbReference type="NCBI Taxonomy" id="69362"/>
    <lineage>
        <taxon>Bacteria</taxon>
        <taxon>Bacillati</taxon>
        <taxon>Actinomycetota</taxon>
        <taxon>Actinomycetes</taxon>
        <taxon>Micrococcales</taxon>
        <taxon>Microbacteriaceae</taxon>
        <taxon>Microbacterium</taxon>
    </lineage>
</organism>
<keyword evidence="2" id="KW-1185">Reference proteome</keyword>
<dbReference type="RefSeq" id="WP_331791202.1">
    <property type="nucleotide sequence ID" value="NZ_BAAAUO010000002.1"/>
</dbReference>
<evidence type="ECO:0000313" key="2">
    <source>
        <dbReference type="Proteomes" id="UP001351900"/>
    </source>
</evidence>
<gene>
    <name evidence="1" type="ORF">V2V91_06115</name>
</gene>
<proteinExistence type="predicted"/>
<comment type="caution">
    <text evidence="1">The sequence shown here is derived from an EMBL/GenBank/DDBJ whole genome shotgun (WGS) entry which is preliminary data.</text>
</comment>
<evidence type="ECO:0000313" key="1">
    <source>
        <dbReference type="EMBL" id="MEF2254714.1"/>
    </source>
</evidence>
<protein>
    <submittedName>
        <fullName evidence="1">Uncharacterized protein</fullName>
    </submittedName>
</protein>
<sequence>MAKQFEFRLIDGSAPSGQLEADDLVALVQSLKEVATKLGRDATAAELVGRPTKRTQRLAKLNVGLAPGSTRVLLQRTAAGDDSLDFDLDDERSFDERFEAIVISIAADSRPEWVSGSLSIAAGKLRAALAHAAPQVEFTVDGRVQTRFATVETHKQTWLADDDSSGEETVHFVGRLRAANLDSHRFQVTDDVGNRVALVDVDEDVQAGRLLGGYVAVVGSPERDAKGRLSHIHRPVIDAASAPPGSAGVRDAVPLGEILSRAKGPAAGGISDLTEDEAAAFLEAIGR</sequence>
<dbReference type="EMBL" id="JAZHOV010000003">
    <property type="protein sequence ID" value="MEF2254714.1"/>
    <property type="molecule type" value="Genomic_DNA"/>
</dbReference>
<name>A0ABU7V4V7_9MICO</name>
<reference evidence="1 2" key="1">
    <citation type="submission" date="2024-01" db="EMBL/GenBank/DDBJ databases">
        <title>the genome sequence of strain Microbacterium schleiferi NBRC 15075.</title>
        <authorList>
            <person name="Ding Y."/>
            <person name="Zhang G."/>
        </authorList>
    </citation>
    <scope>NUCLEOTIDE SEQUENCE [LARGE SCALE GENOMIC DNA]</scope>
    <source>
        <strain evidence="1 2">NBRC 15075</strain>
    </source>
</reference>
<dbReference type="Proteomes" id="UP001351900">
    <property type="component" value="Unassembled WGS sequence"/>
</dbReference>
<accession>A0ABU7V4V7</accession>